<name>A0A1J9PJB3_9EURO</name>
<comment type="caution">
    <text evidence="2">The sequence shown here is derived from an EMBL/GenBank/DDBJ whole genome shotgun (WGS) entry which is preliminary data.</text>
</comment>
<evidence type="ECO:0000313" key="2">
    <source>
        <dbReference type="EMBL" id="OJD16576.1"/>
    </source>
</evidence>
<keyword evidence="1" id="KW-0472">Membrane</keyword>
<gene>
    <name evidence="2" type="ORF">AJ78_03267</name>
</gene>
<feature type="transmembrane region" description="Helical" evidence="1">
    <location>
        <begin position="34"/>
        <end position="55"/>
    </location>
</feature>
<dbReference type="Proteomes" id="UP000182235">
    <property type="component" value="Unassembled WGS sequence"/>
</dbReference>
<dbReference type="EMBL" id="LGRN01000101">
    <property type="protein sequence ID" value="OJD16576.1"/>
    <property type="molecule type" value="Genomic_DNA"/>
</dbReference>
<reference evidence="2 3" key="1">
    <citation type="submission" date="2015-07" db="EMBL/GenBank/DDBJ databases">
        <title>Emmonsia species relationships and genome sequence.</title>
        <authorList>
            <consortium name="The Broad Institute Genomics Platform"/>
            <person name="Cuomo C.A."/>
            <person name="Munoz J.F."/>
            <person name="Imamovic A."/>
            <person name="Priest M.E."/>
            <person name="Young S."/>
            <person name="Clay O.K."/>
            <person name="McEwen J.G."/>
        </authorList>
    </citation>
    <scope>NUCLEOTIDE SEQUENCE [LARGE SCALE GENOMIC DNA]</scope>
    <source>
        <strain evidence="2 3">UAMH 9510</strain>
    </source>
</reference>
<dbReference type="OrthoDB" id="2896006at2759"/>
<organism evidence="2 3">
    <name type="scientific">Emergomyces pasteurianus Ep9510</name>
    <dbReference type="NCBI Taxonomy" id="1447872"/>
    <lineage>
        <taxon>Eukaryota</taxon>
        <taxon>Fungi</taxon>
        <taxon>Dikarya</taxon>
        <taxon>Ascomycota</taxon>
        <taxon>Pezizomycotina</taxon>
        <taxon>Eurotiomycetes</taxon>
        <taxon>Eurotiomycetidae</taxon>
        <taxon>Onygenales</taxon>
        <taxon>Ajellomycetaceae</taxon>
        <taxon>Emergomyces</taxon>
    </lineage>
</organism>
<keyword evidence="1" id="KW-0812">Transmembrane</keyword>
<feature type="transmembrane region" description="Helical" evidence="1">
    <location>
        <begin position="334"/>
        <end position="354"/>
    </location>
</feature>
<proteinExistence type="predicted"/>
<protein>
    <submittedName>
        <fullName evidence="2">Uncharacterized protein</fullName>
    </submittedName>
</protein>
<evidence type="ECO:0000313" key="3">
    <source>
        <dbReference type="Proteomes" id="UP000182235"/>
    </source>
</evidence>
<dbReference type="VEuPathDB" id="FungiDB:AJ78_03267"/>
<dbReference type="AlphaFoldDB" id="A0A1J9PJB3"/>
<dbReference type="STRING" id="1447872.A0A1J9PJB3"/>
<evidence type="ECO:0000256" key="1">
    <source>
        <dbReference type="SAM" id="Phobius"/>
    </source>
</evidence>
<keyword evidence="1" id="KW-1133">Transmembrane helix</keyword>
<keyword evidence="3" id="KW-1185">Reference proteome</keyword>
<accession>A0A1J9PJB3</accession>
<sequence>MSSITHHLVRRGLEATSQHLSPASNHGDEDRRRLSGWAMLVFGVTAVVFGLIAFATQYTYGTVVAVLAVVEDPHPDIYEPVKAPDGSKKNASVVGSGDVPFKQPAPITRSLRSTILHLRTHAGPWSRFRGLGMYLCLGICRSFLTQLFTVGQASRLTNPMYSCGLVAVDVISATLELSWVHIVISQPSAKPFWRRVPGYSSWLKIAPAVALRSVASQLTFILPVQVGFGINVSPIEGGNPFSGPDYHPRTDIVRATAALILTICLTVLIELPATVTMIRVAASILPEDEEAIVPFDRTFGGKVQPAILGGTGQVGLLDAWKTFTWPSRIRLLKVLVKTFGMLIAVTATCAIFFASEAMLLGERILVKA</sequence>